<evidence type="ECO:0000313" key="3">
    <source>
        <dbReference type="EMBL" id="OGY81640.1"/>
    </source>
</evidence>
<accession>A0A1G2B0A1</accession>
<organism evidence="3 4">
    <name type="scientific">Candidatus Kerfeldbacteria bacterium RIFCSPHIGHO2_12_FULL_48_17</name>
    <dbReference type="NCBI Taxonomy" id="1798542"/>
    <lineage>
        <taxon>Bacteria</taxon>
        <taxon>Candidatus Kerfeldiibacteriota</taxon>
    </lineage>
</organism>
<proteinExistence type="predicted"/>
<gene>
    <name evidence="3" type="ORF">A3F54_01075</name>
</gene>
<evidence type="ECO:0000313" key="4">
    <source>
        <dbReference type="Proteomes" id="UP000176952"/>
    </source>
</evidence>
<comment type="caution">
    <text evidence="3">The sequence shown here is derived from an EMBL/GenBank/DDBJ whole genome shotgun (WGS) entry which is preliminary data.</text>
</comment>
<evidence type="ECO:0008006" key="5">
    <source>
        <dbReference type="Google" id="ProtNLM"/>
    </source>
</evidence>
<feature type="chain" id="PRO_5009581974" description="DUF5667 domain-containing protein" evidence="2">
    <location>
        <begin position="30"/>
        <end position="268"/>
    </location>
</feature>
<evidence type="ECO:0000256" key="1">
    <source>
        <dbReference type="SAM" id="MobiDB-lite"/>
    </source>
</evidence>
<dbReference type="EMBL" id="MHKD01000042">
    <property type="protein sequence ID" value="OGY81640.1"/>
    <property type="molecule type" value="Genomic_DNA"/>
</dbReference>
<protein>
    <recommendedName>
        <fullName evidence="5">DUF5667 domain-containing protein</fullName>
    </recommendedName>
</protein>
<feature type="signal peptide" evidence="2">
    <location>
        <begin position="1"/>
        <end position="29"/>
    </location>
</feature>
<dbReference type="STRING" id="1798542.A3F54_01075"/>
<dbReference type="AlphaFoldDB" id="A0A1G2B0A1"/>
<keyword evidence="2" id="KW-0732">Signal</keyword>
<feature type="region of interest" description="Disordered" evidence="1">
    <location>
        <begin position="39"/>
        <end position="70"/>
    </location>
</feature>
<reference evidence="3 4" key="1">
    <citation type="journal article" date="2016" name="Nat. Commun.">
        <title>Thousands of microbial genomes shed light on interconnected biogeochemical processes in an aquifer system.</title>
        <authorList>
            <person name="Anantharaman K."/>
            <person name="Brown C.T."/>
            <person name="Hug L.A."/>
            <person name="Sharon I."/>
            <person name="Castelle C.J."/>
            <person name="Probst A.J."/>
            <person name="Thomas B.C."/>
            <person name="Singh A."/>
            <person name="Wilkins M.J."/>
            <person name="Karaoz U."/>
            <person name="Brodie E.L."/>
            <person name="Williams K.H."/>
            <person name="Hubbard S.S."/>
            <person name="Banfield J.F."/>
        </authorList>
    </citation>
    <scope>NUCLEOTIDE SEQUENCE [LARGE SCALE GENOMIC DNA]</scope>
</reference>
<sequence>MKKKILNSLAAIVLAAATFLPSLSAPVYALNIPGNAGDVETPDVETPSVETPDPSSAVDDAKDQASDQASATVDELRAKYREKAEAADARLEAVVTELAANTDVSDEAVAIIQGCVDGGQEDLQAFTASIDSATTKDDLIKAKDDYIANIDEAKVEYCVSAAVAVSLQAFFIASEQEMTLAIEKVFMMLPPACITPESSLWVDATSNLETYIPSGVKTLEQVYFDDNTISTDSEMAEIQKLGLLLVQISDIDIEVASAIASGTGVCGL</sequence>
<name>A0A1G2B0A1_9BACT</name>
<evidence type="ECO:0000256" key="2">
    <source>
        <dbReference type="SAM" id="SignalP"/>
    </source>
</evidence>
<dbReference type="Proteomes" id="UP000176952">
    <property type="component" value="Unassembled WGS sequence"/>
</dbReference>